<reference evidence="2" key="1">
    <citation type="submission" date="2017-12" db="EMBL/GenBank/DDBJ databases">
        <title>Gene loss provides genomic basis for host adaptation in cereal stripe rust fungi.</title>
        <authorList>
            <person name="Xia C."/>
        </authorList>
    </citation>
    <scope>NUCLEOTIDE SEQUENCE [LARGE SCALE GENOMIC DNA]</scope>
    <source>
        <strain evidence="2">93-210</strain>
    </source>
</reference>
<keyword evidence="3" id="KW-1185">Reference proteome</keyword>
<keyword evidence="1" id="KW-0732">Signal</keyword>
<proteinExistence type="predicted"/>
<evidence type="ECO:0000313" key="2">
    <source>
        <dbReference type="EMBL" id="POW12262.1"/>
    </source>
</evidence>
<protein>
    <submittedName>
        <fullName evidence="2">Uncharacterized protein</fullName>
    </submittedName>
</protein>
<feature type="chain" id="PRO_5015391512" evidence="1">
    <location>
        <begin position="24"/>
        <end position="147"/>
    </location>
</feature>
<comment type="caution">
    <text evidence="2">The sequence shown here is derived from an EMBL/GenBank/DDBJ whole genome shotgun (WGS) entry which is preliminary data.</text>
</comment>
<evidence type="ECO:0000313" key="3">
    <source>
        <dbReference type="Proteomes" id="UP000239156"/>
    </source>
</evidence>
<feature type="signal peptide" evidence="1">
    <location>
        <begin position="1"/>
        <end position="23"/>
    </location>
</feature>
<dbReference type="AlphaFoldDB" id="A0A2S4VRV8"/>
<gene>
    <name evidence="2" type="ORF">PSTT_04552</name>
</gene>
<dbReference type="VEuPathDB" id="FungiDB:PSTT_04552"/>
<dbReference type="Proteomes" id="UP000239156">
    <property type="component" value="Unassembled WGS sequence"/>
</dbReference>
<name>A0A2S4VRV8_9BASI</name>
<sequence>MTRLTNLMIALLWFTCLIGSSYAMAEVVGADQWVPLSEVYVHPDKLKIVKILANGQEKTITKISAGVVTFTFVDGSAKVTFRHNSNGVSGTLHNESGFPISYLITDPQNKKSHFRPSLSHERLQTIEFPGHSPTAGLTLRMVDTRLL</sequence>
<dbReference type="VEuPathDB" id="FungiDB:PSHT_13689"/>
<accession>A0A2S4VRV8</accession>
<evidence type="ECO:0000256" key="1">
    <source>
        <dbReference type="SAM" id="SignalP"/>
    </source>
</evidence>
<organism evidence="2 3">
    <name type="scientific">Puccinia striiformis</name>
    <dbReference type="NCBI Taxonomy" id="27350"/>
    <lineage>
        <taxon>Eukaryota</taxon>
        <taxon>Fungi</taxon>
        <taxon>Dikarya</taxon>
        <taxon>Basidiomycota</taxon>
        <taxon>Pucciniomycotina</taxon>
        <taxon>Pucciniomycetes</taxon>
        <taxon>Pucciniales</taxon>
        <taxon>Pucciniaceae</taxon>
        <taxon>Puccinia</taxon>
    </lineage>
</organism>
<dbReference type="EMBL" id="PKSL01000032">
    <property type="protein sequence ID" value="POW12262.1"/>
    <property type="molecule type" value="Genomic_DNA"/>
</dbReference>